<protein>
    <recommendedName>
        <fullName evidence="3">3,4-dihydroxy-2-butanone-4-phosphate synthase</fullName>
        <ecNumber evidence="3">4.1.99.12</ecNumber>
    </recommendedName>
</protein>
<reference evidence="7 8" key="1">
    <citation type="journal article" date="2013" name="J. Bacteriol.">
        <title>Complete Genome Sequence of the Frog Pathogen Mycobacterium ulcerans Ecovar Liflandii.</title>
        <authorList>
            <person name="Tobias N.J."/>
            <person name="Doig K.D."/>
            <person name="Medema M.H."/>
            <person name="Chen H."/>
            <person name="Haring V."/>
            <person name="Moore R."/>
            <person name="Seemann T."/>
            <person name="Stinear T.P."/>
        </authorList>
    </citation>
    <scope>NUCLEOTIDE SEQUENCE [LARGE SCALE GENOMIC DNA]</scope>
    <source>
        <strain evidence="7 8">128FXT</strain>
    </source>
</reference>
<dbReference type="GO" id="GO:0003935">
    <property type="term" value="F:GTP cyclohydrolase II activity"/>
    <property type="evidence" value="ECO:0007669"/>
    <property type="project" value="TreeGrafter"/>
</dbReference>
<dbReference type="KEGG" id="mli:MULP_02631"/>
<dbReference type="EMBL" id="CP003899">
    <property type="protein sequence ID" value="AGC62434.1"/>
    <property type="molecule type" value="Genomic_DNA"/>
</dbReference>
<dbReference type="PANTHER" id="PTHR21327:SF18">
    <property type="entry name" value="3,4-DIHYDROXY-2-BUTANONE 4-PHOSPHATE SYNTHASE"/>
    <property type="match status" value="1"/>
</dbReference>
<evidence type="ECO:0000256" key="4">
    <source>
        <dbReference type="ARBA" id="ARBA00022619"/>
    </source>
</evidence>
<keyword evidence="7" id="KW-0378">Hydrolase</keyword>
<evidence type="ECO:0000256" key="3">
    <source>
        <dbReference type="ARBA" id="ARBA00012153"/>
    </source>
</evidence>
<proteinExistence type="predicted"/>
<sequence length="305" mass="32651">MKTTDVRVRRAITAIAAGRPVVVTHDHAAQGYLVFAAEAATSSLVAFTVRHTAGYVRVALPGAECARLNLPPMCHHNPTHRVSVDVRATGTGISARDRARTIAALASAGSQAADFLRPGHVAPLLAEPHGVLAKCEPAEAAVDLARLAGHRPAAALCEIVSRRNPTLMAHGAELVEFAVEHGLAVVSIAELLAYRQRTEPQVIRLTETTLPTWAGNSRVIGFRDLGPANPGGEHLAVIIGAPGLRRARGTARPHRVSDRRRLRVDRVPMRRGTQRRTQRNVSPGQRRGPIPAAPGTAARMRPVRL</sequence>
<evidence type="ECO:0000313" key="8">
    <source>
        <dbReference type="Proteomes" id="UP000011157"/>
    </source>
</evidence>
<feature type="region of interest" description="Disordered" evidence="6">
    <location>
        <begin position="267"/>
        <end position="305"/>
    </location>
</feature>
<evidence type="ECO:0000256" key="6">
    <source>
        <dbReference type="SAM" id="MobiDB-lite"/>
    </source>
</evidence>
<keyword evidence="8" id="KW-1185">Reference proteome</keyword>
<dbReference type="SUPFAM" id="SSF55821">
    <property type="entry name" value="YrdC/RibB"/>
    <property type="match status" value="1"/>
</dbReference>
<name>L7VAN1_MYCL1</name>
<dbReference type="Pfam" id="PF00926">
    <property type="entry name" value="DHBP_synthase"/>
    <property type="match status" value="1"/>
</dbReference>
<comment type="function">
    <text evidence="1">Catalyzes the conversion of D-ribulose 5-phosphate to formate and 3,4-dihydroxy-2-butanone 4-phosphate.</text>
</comment>
<dbReference type="Gene3D" id="3.90.870.10">
    <property type="entry name" value="DHBP synthase"/>
    <property type="match status" value="1"/>
</dbReference>
<dbReference type="GO" id="GO:0009231">
    <property type="term" value="P:riboflavin biosynthetic process"/>
    <property type="evidence" value="ECO:0007669"/>
    <property type="project" value="UniProtKB-UniPathway"/>
</dbReference>
<dbReference type="InterPro" id="IPR017945">
    <property type="entry name" value="DHBP_synth_RibB-like_a/b_dom"/>
</dbReference>
<dbReference type="GO" id="GO:0005829">
    <property type="term" value="C:cytosol"/>
    <property type="evidence" value="ECO:0007669"/>
    <property type="project" value="TreeGrafter"/>
</dbReference>
<organism evidence="7 8">
    <name type="scientific">Mycobacterium liflandii (strain 128FXT)</name>
    <dbReference type="NCBI Taxonomy" id="459424"/>
    <lineage>
        <taxon>Bacteria</taxon>
        <taxon>Bacillati</taxon>
        <taxon>Actinomycetota</taxon>
        <taxon>Actinomycetes</taxon>
        <taxon>Mycobacteriales</taxon>
        <taxon>Mycobacteriaceae</taxon>
        <taxon>Mycobacterium</taxon>
        <taxon>Mycobacterium ulcerans group</taxon>
    </lineage>
</organism>
<dbReference type="PATRIC" id="fig|459424.11.peg.2719"/>
<dbReference type="HOGENOM" id="CLU_911607_0_0_11"/>
<dbReference type="PANTHER" id="PTHR21327">
    <property type="entry name" value="GTP CYCLOHYDROLASE II-RELATED"/>
    <property type="match status" value="1"/>
</dbReference>
<evidence type="ECO:0000313" key="7">
    <source>
        <dbReference type="EMBL" id="AGC62434.1"/>
    </source>
</evidence>
<dbReference type="EC" id="4.1.99.12" evidence="3"/>
<evidence type="ECO:0000256" key="2">
    <source>
        <dbReference type="ARBA" id="ARBA00004904"/>
    </source>
</evidence>
<dbReference type="Proteomes" id="UP000011157">
    <property type="component" value="Chromosome"/>
</dbReference>
<dbReference type="AlphaFoldDB" id="L7VAN1"/>
<dbReference type="GO" id="GO:0046872">
    <property type="term" value="F:metal ion binding"/>
    <property type="evidence" value="ECO:0007669"/>
    <property type="project" value="UniProtKB-KW"/>
</dbReference>
<evidence type="ECO:0000256" key="5">
    <source>
        <dbReference type="ARBA" id="ARBA00022723"/>
    </source>
</evidence>
<keyword evidence="5" id="KW-0479">Metal-binding</keyword>
<dbReference type="GO" id="GO:0008686">
    <property type="term" value="F:3,4-dihydroxy-2-butanone-4-phosphate synthase activity"/>
    <property type="evidence" value="ECO:0007669"/>
    <property type="project" value="UniProtKB-EC"/>
</dbReference>
<comment type="pathway">
    <text evidence="2">Cofactor biosynthesis; riboflavin biosynthesis; 2-hydroxy-3-oxobutyl phosphate from D-ribulose 5-phosphate: step 1/1.</text>
</comment>
<dbReference type="InterPro" id="IPR000422">
    <property type="entry name" value="DHBP_synthase_RibB"/>
</dbReference>
<keyword evidence="4" id="KW-0686">Riboflavin biosynthesis</keyword>
<accession>L7VAN1</accession>
<gene>
    <name evidence="7" type="primary">ribA1</name>
    <name evidence="7" type="ordered locus">MULP_02631</name>
</gene>
<evidence type="ECO:0000256" key="1">
    <source>
        <dbReference type="ARBA" id="ARBA00002284"/>
    </source>
</evidence>
<dbReference type="UniPathway" id="UPA00275">
    <property type="reaction ID" value="UER00399"/>
</dbReference>